<dbReference type="AlphaFoldDB" id="A0A1I7SGY0"/>
<evidence type="ECO:0000313" key="2">
    <source>
        <dbReference type="WBParaSite" id="BXY_1229500.1"/>
    </source>
</evidence>
<reference evidence="2" key="1">
    <citation type="submission" date="2016-11" db="UniProtKB">
        <authorList>
            <consortium name="WormBaseParasite"/>
        </authorList>
    </citation>
    <scope>IDENTIFICATION</scope>
</reference>
<accession>A0A1I7SGY0</accession>
<sequence length="68" mass="7890">MPTISINQKKPISVRRASIYDMKKFKIVQEYPISINDYVACLVEFNKFNSPLLKNVLPRFGSPAFKRV</sequence>
<dbReference type="WBParaSite" id="BXY_1229500.1">
    <property type="protein sequence ID" value="BXY_1229500.1"/>
    <property type="gene ID" value="BXY_1229500"/>
</dbReference>
<protein>
    <submittedName>
        <fullName evidence="2">DUF433 domain-containing protein</fullName>
    </submittedName>
</protein>
<proteinExistence type="predicted"/>
<evidence type="ECO:0000313" key="1">
    <source>
        <dbReference type="Proteomes" id="UP000095284"/>
    </source>
</evidence>
<organism evidence="1 2">
    <name type="scientific">Bursaphelenchus xylophilus</name>
    <name type="common">Pinewood nematode worm</name>
    <name type="synonym">Aphelenchoides xylophilus</name>
    <dbReference type="NCBI Taxonomy" id="6326"/>
    <lineage>
        <taxon>Eukaryota</taxon>
        <taxon>Metazoa</taxon>
        <taxon>Ecdysozoa</taxon>
        <taxon>Nematoda</taxon>
        <taxon>Chromadorea</taxon>
        <taxon>Rhabditida</taxon>
        <taxon>Tylenchina</taxon>
        <taxon>Tylenchomorpha</taxon>
        <taxon>Aphelenchoidea</taxon>
        <taxon>Aphelenchoididae</taxon>
        <taxon>Bursaphelenchus</taxon>
    </lineage>
</organism>
<name>A0A1I7SGY0_BURXY</name>
<dbReference type="Proteomes" id="UP000095284">
    <property type="component" value="Unplaced"/>
</dbReference>